<dbReference type="Pfam" id="PF02080">
    <property type="entry name" value="TrkA_C"/>
    <property type="match status" value="1"/>
</dbReference>
<evidence type="ECO:0000313" key="4">
    <source>
        <dbReference type="EMBL" id="BDZ78573.1"/>
    </source>
</evidence>
<dbReference type="InterPro" id="IPR050721">
    <property type="entry name" value="Trk_Ktr_HKT_K-transport"/>
</dbReference>
<dbReference type="EMBL" id="AP027742">
    <property type="protein sequence ID" value="BDZ78573.1"/>
    <property type="molecule type" value="Genomic_DNA"/>
</dbReference>
<keyword evidence="1" id="KW-0732">Signal</keyword>
<dbReference type="Pfam" id="PF02254">
    <property type="entry name" value="TrkA_N"/>
    <property type="match status" value="1"/>
</dbReference>
<evidence type="ECO:0000259" key="2">
    <source>
        <dbReference type="PROSITE" id="PS51201"/>
    </source>
</evidence>
<feature type="domain" description="RCK C-terminal" evidence="3">
    <location>
        <begin position="140"/>
        <end position="222"/>
    </location>
</feature>
<dbReference type="PROSITE" id="PS51202">
    <property type="entry name" value="RCK_C"/>
    <property type="match status" value="1"/>
</dbReference>
<feature type="chain" id="PRO_5046412175" evidence="1">
    <location>
        <begin position="25"/>
        <end position="222"/>
    </location>
</feature>
<feature type="domain" description="RCK N-terminal" evidence="2">
    <location>
        <begin position="8"/>
        <end position="124"/>
    </location>
</feature>
<dbReference type="Gene3D" id="3.30.70.1450">
    <property type="entry name" value="Regulator of K+ conductance, C-terminal domain"/>
    <property type="match status" value="1"/>
</dbReference>
<proteinExistence type="predicted"/>
<evidence type="ECO:0000313" key="5">
    <source>
        <dbReference type="Proteomes" id="UP001305815"/>
    </source>
</evidence>
<feature type="signal peptide" evidence="1">
    <location>
        <begin position="1"/>
        <end position="24"/>
    </location>
</feature>
<dbReference type="SUPFAM" id="SSF116726">
    <property type="entry name" value="TrkA C-terminal domain-like"/>
    <property type="match status" value="1"/>
</dbReference>
<dbReference type="Proteomes" id="UP001305815">
    <property type="component" value="Chromosome"/>
</dbReference>
<dbReference type="SUPFAM" id="SSF51735">
    <property type="entry name" value="NAD(P)-binding Rossmann-fold domains"/>
    <property type="match status" value="1"/>
</dbReference>
<dbReference type="InterPro" id="IPR036291">
    <property type="entry name" value="NAD(P)-bd_dom_sf"/>
</dbReference>
<dbReference type="InterPro" id="IPR006037">
    <property type="entry name" value="RCK_C"/>
</dbReference>
<dbReference type="InterPro" id="IPR036721">
    <property type="entry name" value="RCK_C_sf"/>
</dbReference>
<protein>
    <submittedName>
        <fullName evidence="4">Potassium transporter Trk</fullName>
    </submittedName>
</protein>
<dbReference type="Gene3D" id="3.40.50.720">
    <property type="entry name" value="NAD(P)-binding Rossmann-like Domain"/>
    <property type="match status" value="1"/>
</dbReference>
<organism evidence="4 5">
    <name type="scientific">Claveliimonas bilis</name>
    <dbReference type="NCBI Taxonomy" id="3028070"/>
    <lineage>
        <taxon>Bacteria</taxon>
        <taxon>Bacillati</taxon>
        <taxon>Bacillota</taxon>
        <taxon>Clostridia</taxon>
        <taxon>Lachnospirales</taxon>
        <taxon>Lachnospiraceae</taxon>
        <taxon>Claveliimonas</taxon>
    </lineage>
</organism>
<evidence type="ECO:0000256" key="1">
    <source>
        <dbReference type="SAM" id="SignalP"/>
    </source>
</evidence>
<dbReference type="PANTHER" id="PTHR43833">
    <property type="entry name" value="POTASSIUM CHANNEL PROTEIN 2-RELATED-RELATED"/>
    <property type="match status" value="1"/>
</dbReference>
<accession>A0ABN6Z080</accession>
<name>A0ABN6Z080_9FIRM</name>
<gene>
    <name evidence="4" type="ORF">Lac1_27560</name>
</gene>
<keyword evidence="5" id="KW-1185">Reference proteome</keyword>
<sequence>MMKKRKTTATYGVIGLGRFGTALAVTLAQSDNEVIVIDREESTIREMRQYTEYAFVSDDLSMETLEEAGIQNCDVVIVCIGEKVDVSVLTTMSVIEMGVPRVIAKALSAEQGAVLKKLGAEVVYPERDMALRLGRRLLSGNFLEYVSLDDSVEIRQIRISGKLAGRSIEEIKLRQKHGLNIIAIERENKTIIEFEPEYRLDESDIIVVIGKVDNINNFERNI</sequence>
<reference evidence="5" key="1">
    <citation type="journal article" date="2023" name="Int. J. Syst. Evol. Microbiol.">
        <title>Claveliimonas bilis gen. nov., sp. nov., deoxycholic acid-producing bacteria isolated from human faeces, and reclassification of Sellimonas monacensis Zenner et al. 2021 as Claveliimonas monacensis comb. nov.</title>
        <authorList>
            <person name="Hisatomi A."/>
            <person name="Kastawa N.W.E.P.G."/>
            <person name="Song I."/>
            <person name="Ohkuma M."/>
            <person name="Fukiya S."/>
            <person name="Sakamoto M."/>
        </authorList>
    </citation>
    <scope>NUCLEOTIDE SEQUENCE [LARGE SCALE GENOMIC DNA]</scope>
    <source>
        <strain evidence="5">12BBH14</strain>
    </source>
</reference>
<dbReference type="InterPro" id="IPR003148">
    <property type="entry name" value="RCK_N"/>
</dbReference>
<dbReference type="PROSITE" id="PS51201">
    <property type="entry name" value="RCK_N"/>
    <property type="match status" value="1"/>
</dbReference>
<dbReference type="PANTHER" id="PTHR43833:SF7">
    <property type="entry name" value="KTR SYSTEM POTASSIUM UPTAKE PROTEIN C"/>
    <property type="match status" value="1"/>
</dbReference>
<evidence type="ECO:0000259" key="3">
    <source>
        <dbReference type="PROSITE" id="PS51202"/>
    </source>
</evidence>